<dbReference type="NCBIfam" id="TIGR01761">
    <property type="entry name" value="thiaz-red"/>
    <property type="match status" value="1"/>
</dbReference>
<organism evidence="3 4">
    <name type="scientific">Mycobacterium paragordonae</name>
    <dbReference type="NCBI Taxonomy" id="1389713"/>
    <lineage>
        <taxon>Bacteria</taxon>
        <taxon>Bacillati</taxon>
        <taxon>Actinomycetota</taxon>
        <taxon>Actinomycetes</taxon>
        <taxon>Mycobacteriales</taxon>
        <taxon>Mycobacteriaceae</taxon>
        <taxon>Mycobacterium</taxon>
    </lineage>
</organism>
<evidence type="ECO:0000259" key="1">
    <source>
        <dbReference type="Pfam" id="PF01408"/>
    </source>
</evidence>
<dbReference type="AlphaFoldDB" id="A0AAJ1VZD0"/>
<sequence length="363" mass="38980">MTAPRRPRAIVVGATFGAVYAEALAAADSPVELVGLASTGSAASAALADHLGVALYPDLDDLPRMDVAFVVVRSGVVGGDGAQIAERLLMRGIHVMQEQPVHADEILSLLRTAKANSACYAVNDFYSRIAPVRQFIAAAKGLDKRARVRYVHARSSIHVVYPLFAILSHIVGPLTPARIVVPRERGSGPFAAGRLVLGDVTVDLLVQNELCPSDPDNHARLLHAITIGSDAGELVLTHTHGSTRWHPRLRAEAAEADWPISELVGTDFEPTTAIVRNVLWPQAVRLAAADFIESIRSSAPLVNQRFIRATRLWSEFTSALGPVDLIEDQAVEHVSAADLLGPSQGAFPHDPCEIEAVNPLHHR</sequence>
<reference evidence="3" key="1">
    <citation type="submission" date="2023-06" db="EMBL/GenBank/DDBJ databases">
        <title>Identification of two novel mycobacterium reveal diversities and complexities of Mycobacterium gordonae clade.</title>
        <authorList>
            <person name="Matsumoto Y."/>
            <person name="Nakamura S."/>
            <person name="Motooka D."/>
            <person name="Fukushima K."/>
        </authorList>
    </citation>
    <scope>NUCLEOTIDE SEQUENCE</scope>
    <source>
        <strain evidence="3">TY812</strain>
    </source>
</reference>
<evidence type="ECO:0000259" key="2">
    <source>
        <dbReference type="Pfam" id="PF21390"/>
    </source>
</evidence>
<dbReference type="InterPro" id="IPR036291">
    <property type="entry name" value="NAD(P)-bd_dom_sf"/>
</dbReference>
<comment type="caution">
    <text evidence="3">The sequence shown here is derived from an EMBL/GenBank/DDBJ whole genome shotgun (WGS) entry which is preliminary data.</text>
</comment>
<proteinExistence type="predicted"/>
<dbReference type="Pfam" id="PF21390">
    <property type="entry name" value="Irp3-like_C"/>
    <property type="match status" value="1"/>
</dbReference>
<dbReference type="GO" id="GO:0000166">
    <property type="term" value="F:nucleotide binding"/>
    <property type="evidence" value="ECO:0007669"/>
    <property type="project" value="InterPro"/>
</dbReference>
<dbReference type="InterPro" id="IPR051450">
    <property type="entry name" value="Gfo/Idh/MocA_Oxidoreductases"/>
</dbReference>
<dbReference type="InterPro" id="IPR000683">
    <property type="entry name" value="Gfo/Idh/MocA-like_OxRdtase_N"/>
</dbReference>
<gene>
    <name evidence="3" type="ORF">QXL92_03195</name>
</gene>
<feature type="domain" description="Thiazolinyl imine reductase-like C-terminal" evidence="2">
    <location>
        <begin position="150"/>
        <end position="245"/>
    </location>
</feature>
<dbReference type="InterPro" id="IPR048655">
    <property type="entry name" value="Irp3-like_C"/>
</dbReference>
<dbReference type="Proteomes" id="UP001229081">
    <property type="component" value="Unassembled WGS sequence"/>
</dbReference>
<dbReference type="Pfam" id="PF01408">
    <property type="entry name" value="GFO_IDH_MocA"/>
    <property type="match status" value="1"/>
</dbReference>
<dbReference type="RefSeq" id="WP_231513369.1">
    <property type="nucleotide sequence ID" value="NZ_JAUFSA010000001.1"/>
</dbReference>
<dbReference type="InterPro" id="IPR010091">
    <property type="entry name" value="Thiazolinyl_imide_reductase"/>
</dbReference>
<feature type="domain" description="Gfo/Idh/MocA-like oxidoreductase N-terminal" evidence="1">
    <location>
        <begin position="9"/>
        <end position="123"/>
    </location>
</feature>
<dbReference type="PANTHER" id="PTHR43377">
    <property type="entry name" value="BILIVERDIN REDUCTASE A"/>
    <property type="match status" value="1"/>
</dbReference>
<dbReference type="SUPFAM" id="SSF51735">
    <property type="entry name" value="NAD(P)-binding Rossmann-fold domains"/>
    <property type="match status" value="1"/>
</dbReference>
<evidence type="ECO:0000313" key="4">
    <source>
        <dbReference type="Proteomes" id="UP001229081"/>
    </source>
</evidence>
<name>A0AAJ1VZD0_9MYCO</name>
<dbReference type="PANTHER" id="PTHR43377:SF1">
    <property type="entry name" value="BILIVERDIN REDUCTASE A"/>
    <property type="match status" value="1"/>
</dbReference>
<dbReference type="Gene3D" id="3.40.50.720">
    <property type="entry name" value="NAD(P)-binding Rossmann-like Domain"/>
    <property type="match status" value="1"/>
</dbReference>
<protein>
    <submittedName>
        <fullName evidence="3">Gfo/Idh/MocA family oxidoreductase</fullName>
    </submittedName>
</protein>
<evidence type="ECO:0000313" key="3">
    <source>
        <dbReference type="EMBL" id="MDP7733760.1"/>
    </source>
</evidence>
<accession>A0AAJ1VZD0</accession>
<dbReference type="EMBL" id="JAUFSA010000001">
    <property type="protein sequence ID" value="MDP7733760.1"/>
    <property type="molecule type" value="Genomic_DNA"/>
</dbReference>
<dbReference type="Gene3D" id="3.30.360.10">
    <property type="entry name" value="Dihydrodipicolinate Reductase, domain 2"/>
    <property type="match status" value="1"/>
</dbReference>